<dbReference type="Pfam" id="PF01168">
    <property type="entry name" value="Ala_racemase_N"/>
    <property type="match status" value="1"/>
</dbReference>
<feature type="non-terminal residue" evidence="4">
    <location>
        <position position="1"/>
    </location>
</feature>
<evidence type="ECO:0000256" key="1">
    <source>
        <dbReference type="ARBA" id="ARBA00022898"/>
    </source>
</evidence>
<evidence type="ECO:0000313" key="5">
    <source>
        <dbReference type="Proteomes" id="UP000263273"/>
    </source>
</evidence>
<dbReference type="PANTHER" id="PTHR10146:SF14">
    <property type="entry name" value="PYRIDOXAL PHOSPHATE HOMEOSTASIS PROTEIN"/>
    <property type="match status" value="1"/>
</dbReference>
<comment type="similarity">
    <text evidence="2">Belongs to the pyridoxal phosphate-binding protein YggS/PROSC family.</text>
</comment>
<dbReference type="STRING" id="378794.GCA_001570625_01123"/>
<dbReference type="EMBL" id="DNZF01000248">
    <property type="protein sequence ID" value="HBK54532.1"/>
    <property type="molecule type" value="Genomic_DNA"/>
</dbReference>
<protein>
    <submittedName>
        <fullName evidence="4">YggS family pyridoxal phosphate enzyme</fullName>
    </submittedName>
</protein>
<evidence type="ECO:0000259" key="3">
    <source>
        <dbReference type="Pfam" id="PF01168"/>
    </source>
</evidence>
<evidence type="ECO:0000313" key="4">
    <source>
        <dbReference type="EMBL" id="HBK54532.1"/>
    </source>
</evidence>
<dbReference type="PANTHER" id="PTHR10146">
    <property type="entry name" value="PROLINE SYNTHETASE CO-TRANSCRIBED BACTERIAL HOMOLOG PROTEIN"/>
    <property type="match status" value="1"/>
</dbReference>
<dbReference type="InterPro" id="IPR011078">
    <property type="entry name" value="PyrdxlP_homeostasis"/>
</dbReference>
<keyword evidence="1" id="KW-0663">Pyridoxal phosphate</keyword>
<evidence type="ECO:0000256" key="2">
    <source>
        <dbReference type="RuleBase" id="RU004514"/>
    </source>
</evidence>
<accession>A0A354Z259</accession>
<dbReference type="Proteomes" id="UP000263273">
    <property type="component" value="Unassembled WGS sequence"/>
</dbReference>
<organism evidence="4 5">
    <name type="scientific">Syntrophomonas wolfei</name>
    <dbReference type="NCBI Taxonomy" id="863"/>
    <lineage>
        <taxon>Bacteria</taxon>
        <taxon>Bacillati</taxon>
        <taxon>Bacillota</taxon>
        <taxon>Clostridia</taxon>
        <taxon>Eubacteriales</taxon>
        <taxon>Syntrophomonadaceae</taxon>
        <taxon>Syntrophomonas</taxon>
    </lineage>
</organism>
<feature type="domain" description="Alanine racemase N-terminal" evidence="3">
    <location>
        <begin position="12"/>
        <end position="123"/>
    </location>
</feature>
<reference evidence="4 5" key="1">
    <citation type="journal article" date="2018" name="Nat. Biotechnol.">
        <title>A standardized bacterial taxonomy based on genome phylogeny substantially revises the tree of life.</title>
        <authorList>
            <person name="Parks D.H."/>
            <person name="Chuvochina M."/>
            <person name="Waite D.W."/>
            <person name="Rinke C."/>
            <person name="Skarshewski A."/>
            <person name="Chaumeil P.A."/>
            <person name="Hugenholtz P."/>
        </authorList>
    </citation>
    <scope>NUCLEOTIDE SEQUENCE [LARGE SCALE GENOMIC DNA]</scope>
    <source>
        <strain evidence="4">UBA10948</strain>
    </source>
</reference>
<feature type="non-terminal residue" evidence="4">
    <location>
        <position position="124"/>
    </location>
</feature>
<comment type="caution">
    <text evidence="4">The sequence shown here is derived from an EMBL/GenBank/DDBJ whole genome shotgun (WGS) entry which is preliminary data.</text>
</comment>
<gene>
    <name evidence="4" type="ORF">DDZ44_11410</name>
</gene>
<dbReference type="InterPro" id="IPR029066">
    <property type="entry name" value="PLP-binding_barrel"/>
</dbReference>
<dbReference type="Gene3D" id="3.20.20.10">
    <property type="entry name" value="Alanine racemase"/>
    <property type="match status" value="1"/>
</dbReference>
<dbReference type="AlphaFoldDB" id="A0A354Z259"/>
<sequence>TNKVKDIVGKTTLIHSLDRWRLAQELDKRGLALEQEVPVLIQLNISGEEQKAGFKPAELGEVLAAAEQFKALSIYGLMTMAPLDPDPESARPVFRELFQLRQKFIDRNYKNVNLKYLSMGMSQD</sequence>
<proteinExistence type="inferred from homology"/>
<name>A0A354Z259_9FIRM</name>
<dbReference type="GO" id="GO:0030170">
    <property type="term" value="F:pyridoxal phosphate binding"/>
    <property type="evidence" value="ECO:0007669"/>
    <property type="project" value="InterPro"/>
</dbReference>
<dbReference type="SUPFAM" id="SSF51419">
    <property type="entry name" value="PLP-binding barrel"/>
    <property type="match status" value="1"/>
</dbReference>
<dbReference type="InterPro" id="IPR001608">
    <property type="entry name" value="Ala_racemase_N"/>
</dbReference>